<sequence>MDRPKLKKKAKELCKEDERIVNLSLSDSDISNRMRVILREANNTWALRKKLGFSVHGNEEEVLLTKFEVELMKFVWMVYSCLGRGVEIMERELFMAIIENNGFPVGKKHERIETTVAKAKEIRRLADNMVQLGKEAACKNIPILVDAEREREGLDDLLNFASYAICSTRFLQLFKCIYCNSKAFELFVQDLCDHMYEIVVQRGAKTMNSLHLDLEKIGVRRGWIRGGVSRRFGRGRRHEHERDGPIGKNYLQKILMLIWKSTI</sequence>
<dbReference type="PANTHER" id="PTHR42774">
    <property type="entry name" value="PHOSPHOTRANSFERASE SYSTEM TRANSPORT PROTEIN"/>
    <property type="match status" value="1"/>
</dbReference>
<comment type="caution">
    <text evidence="1">The sequence shown here is derived from an EMBL/GenBank/DDBJ whole genome shotgun (WGS) entry which is preliminary data.</text>
</comment>
<organism evidence="1 2">
    <name type="scientific">Gossypium stocksii</name>
    <dbReference type="NCBI Taxonomy" id="47602"/>
    <lineage>
        <taxon>Eukaryota</taxon>
        <taxon>Viridiplantae</taxon>
        <taxon>Streptophyta</taxon>
        <taxon>Embryophyta</taxon>
        <taxon>Tracheophyta</taxon>
        <taxon>Spermatophyta</taxon>
        <taxon>Magnoliopsida</taxon>
        <taxon>eudicotyledons</taxon>
        <taxon>Gunneridae</taxon>
        <taxon>Pentapetalae</taxon>
        <taxon>rosids</taxon>
        <taxon>malvids</taxon>
        <taxon>Malvales</taxon>
        <taxon>Malvaceae</taxon>
        <taxon>Malvoideae</taxon>
        <taxon>Gossypium</taxon>
    </lineage>
</organism>
<dbReference type="PANTHER" id="PTHR42774:SF3">
    <property type="entry name" value="KETOHEXOKINASE"/>
    <property type="match status" value="1"/>
</dbReference>
<dbReference type="AlphaFoldDB" id="A0A9D3UKR0"/>
<evidence type="ECO:0000313" key="1">
    <source>
        <dbReference type="EMBL" id="KAH1047061.1"/>
    </source>
</evidence>
<dbReference type="InterPro" id="IPR000456">
    <property type="entry name" value="Ribosomal_bL17"/>
</dbReference>
<dbReference type="Gene3D" id="3.90.1030.10">
    <property type="entry name" value="Ribosomal protein L17"/>
    <property type="match status" value="1"/>
</dbReference>
<protein>
    <submittedName>
        <fullName evidence="1">Uncharacterized protein</fullName>
    </submittedName>
</protein>
<accession>A0A9D3UKR0</accession>
<dbReference type="InterPro" id="IPR052562">
    <property type="entry name" value="Ketohexokinase-related"/>
</dbReference>
<gene>
    <name evidence="1" type="ORF">J1N35_037845</name>
</gene>
<dbReference type="OrthoDB" id="1001661at2759"/>
<keyword evidence="2" id="KW-1185">Reference proteome</keyword>
<dbReference type="Proteomes" id="UP000828251">
    <property type="component" value="Unassembled WGS sequence"/>
</dbReference>
<dbReference type="InterPro" id="IPR036373">
    <property type="entry name" value="Ribosomal_bL17_sf"/>
</dbReference>
<dbReference type="Pfam" id="PF01196">
    <property type="entry name" value="Ribosomal_L17"/>
    <property type="match status" value="1"/>
</dbReference>
<proteinExistence type="predicted"/>
<dbReference type="SUPFAM" id="SSF64263">
    <property type="entry name" value="Prokaryotic ribosomal protein L17"/>
    <property type="match status" value="1"/>
</dbReference>
<dbReference type="GO" id="GO:0006412">
    <property type="term" value="P:translation"/>
    <property type="evidence" value="ECO:0007669"/>
    <property type="project" value="InterPro"/>
</dbReference>
<name>A0A9D3UKR0_9ROSI</name>
<dbReference type="GO" id="GO:0005840">
    <property type="term" value="C:ribosome"/>
    <property type="evidence" value="ECO:0007669"/>
    <property type="project" value="InterPro"/>
</dbReference>
<reference evidence="1 2" key="1">
    <citation type="journal article" date="2021" name="Plant Biotechnol. J.">
        <title>Multi-omics assisted identification of the key and species-specific regulatory components of drought-tolerant mechanisms in Gossypium stocksii.</title>
        <authorList>
            <person name="Yu D."/>
            <person name="Ke L."/>
            <person name="Zhang D."/>
            <person name="Wu Y."/>
            <person name="Sun Y."/>
            <person name="Mei J."/>
            <person name="Sun J."/>
            <person name="Sun Y."/>
        </authorList>
    </citation>
    <scope>NUCLEOTIDE SEQUENCE [LARGE SCALE GENOMIC DNA]</scope>
    <source>
        <strain evidence="2">cv. E1</strain>
        <tissue evidence="1">Leaf</tissue>
    </source>
</reference>
<dbReference type="GO" id="GO:0003735">
    <property type="term" value="F:structural constituent of ribosome"/>
    <property type="evidence" value="ECO:0007669"/>
    <property type="project" value="InterPro"/>
</dbReference>
<evidence type="ECO:0000313" key="2">
    <source>
        <dbReference type="Proteomes" id="UP000828251"/>
    </source>
</evidence>
<dbReference type="EMBL" id="JAIQCV010000011">
    <property type="protein sequence ID" value="KAH1047061.1"/>
    <property type="molecule type" value="Genomic_DNA"/>
</dbReference>